<evidence type="ECO:0000313" key="1">
    <source>
        <dbReference type="EMBL" id="ABI24816.1"/>
    </source>
</evidence>
<gene>
    <name evidence="1" type="ordered locus">HS_0539</name>
</gene>
<dbReference type="AlphaFoldDB" id="Q0I213"/>
<dbReference type="HOGENOM" id="CLU_2806473_0_0_6"/>
<dbReference type="EMBL" id="CP000436">
    <property type="protein sequence ID" value="ABI24816.1"/>
    <property type="molecule type" value="Genomic_DNA"/>
</dbReference>
<dbReference type="KEGG" id="hso:HS_0539"/>
<name>Q0I213_HISS1</name>
<protein>
    <submittedName>
        <fullName evidence="1">Uncharacterized protein</fullName>
    </submittedName>
</protein>
<reference evidence="1" key="1">
    <citation type="submission" date="2006-08" db="EMBL/GenBank/DDBJ databases">
        <title>Complete genome sequence of Haemophilus somnus 129PT.</title>
        <authorList>
            <person name="Copeland A."/>
            <person name="Lucas S."/>
            <person name="Lapidus A."/>
            <person name="Barry K."/>
            <person name="Glavina del Rio T."/>
            <person name="Hammon N."/>
            <person name="Dalin E."/>
            <person name="Tice H."/>
            <person name="Pitluck S."/>
            <person name="Brettin T.S."/>
            <person name="Bruce D."/>
            <person name="Challacombe J.F."/>
            <person name="Chertkov O."/>
            <person name="Detter J.C."/>
            <person name="Gilna P."/>
            <person name="Han S."/>
            <person name="Misra M."/>
            <person name="Tapia R."/>
            <person name="Thayer N.N."/>
            <person name="Xie G."/>
            <person name="Inzana T.J."/>
            <person name="Duncan A.J."/>
            <person name="Siddaramppa S."/>
            <person name="Richardson P."/>
        </authorList>
    </citation>
    <scope>NUCLEOTIDE SEQUENCE</scope>
    <source>
        <strain evidence="1">129PT</strain>
    </source>
</reference>
<organism evidence="1">
    <name type="scientific">Histophilus somni (strain 129Pt)</name>
    <name type="common">Haemophilus somnus</name>
    <dbReference type="NCBI Taxonomy" id="205914"/>
    <lineage>
        <taxon>Bacteria</taxon>
        <taxon>Pseudomonadati</taxon>
        <taxon>Pseudomonadota</taxon>
        <taxon>Gammaproteobacteria</taxon>
        <taxon>Pasteurellales</taxon>
        <taxon>Pasteurellaceae</taxon>
        <taxon>Histophilus</taxon>
    </lineage>
</organism>
<sequence>MKSNLRNGRKNCETAKRYFFSRFNAVKHGGYASSNYFTAIANDERLQQRKRGRFVDKISYATYQKTA</sequence>
<accession>Q0I213</accession>
<proteinExistence type="predicted"/>